<dbReference type="Pfam" id="PF02518">
    <property type="entry name" value="HATPase_c"/>
    <property type="match status" value="1"/>
</dbReference>
<keyword evidence="14" id="KW-1185">Reference proteome</keyword>
<dbReference type="GO" id="GO:0000160">
    <property type="term" value="P:phosphorelay signal transduction system"/>
    <property type="evidence" value="ECO:0007669"/>
    <property type="project" value="InterPro"/>
</dbReference>
<feature type="domain" description="Response regulatory" evidence="12">
    <location>
        <begin position="1147"/>
        <end position="1264"/>
    </location>
</feature>
<dbReference type="SUPFAM" id="SSF55785">
    <property type="entry name" value="PYP-like sensor domain (PAS domain)"/>
    <property type="match status" value="1"/>
</dbReference>
<feature type="compositionally biased region" description="Polar residues" evidence="9">
    <location>
        <begin position="1008"/>
        <end position="1030"/>
    </location>
</feature>
<reference evidence="13 14" key="1">
    <citation type="journal article" date="2019" name="Sci. Rep.">
        <title>Comparative genomics of chytrid fungi reveal insights into the obligate biotrophic and pathogenic lifestyle of Synchytrium endobioticum.</title>
        <authorList>
            <person name="van de Vossenberg B.T.L.H."/>
            <person name="Warris S."/>
            <person name="Nguyen H.D.T."/>
            <person name="van Gent-Pelzer M.P.E."/>
            <person name="Joly D.L."/>
            <person name="van de Geest H.C."/>
            <person name="Bonants P.J.M."/>
            <person name="Smith D.S."/>
            <person name="Levesque C.A."/>
            <person name="van der Lee T.A.J."/>
        </authorList>
    </citation>
    <scope>NUCLEOTIDE SEQUENCE [LARGE SCALE GENOMIC DNA]</scope>
    <source>
        <strain evidence="13 14">CBS 809.83</strain>
    </source>
</reference>
<protein>
    <submittedName>
        <fullName evidence="13">Uncharacterized protein</fullName>
    </submittedName>
</protein>
<dbReference type="InterPro" id="IPR005467">
    <property type="entry name" value="His_kinase_dom"/>
</dbReference>
<proteinExistence type="predicted"/>
<keyword evidence="4 10" id="KW-0812">Transmembrane</keyword>
<dbReference type="CDD" id="cd17546">
    <property type="entry name" value="REC_hyHK_CKI1_RcsC-like"/>
    <property type="match status" value="1"/>
</dbReference>
<dbReference type="SMART" id="SM01079">
    <property type="entry name" value="CHASE"/>
    <property type="match status" value="1"/>
</dbReference>
<dbReference type="InterPro" id="IPR035965">
    <property type="entry name" value="PAS-like_dom_sf"/>
</dbReference>
<evidence type="ECO:0000256" key="3">
    <source>
        <dbReference type="ARBA" id="ARBA00022679"/>
    </source>
</evidence>
<comment type="caution">
    <text evidence="13">The sequence shown here is derived from an EMBL/GenBank/DDBJ whole genome shotgun (WGS) entry which is preliminary data.</text>
</comment>
<dbReference type="PANTHER" id="PTHR43719">
    <property type="entry name" value="TWO-COMPONENT HISTIDINE KINASE"/>
    <property type="match status" value="1"/>
</dbReference>
<dbReference type="STRING" id="109895.A0A507E8L5"/>
<dbReference type="Gene3D" id="3.30.450.350">
    <property type="entry name" value="CHASE domain"/>
    <property type="match status" value="1"/>
</dbReference>
<feature type="compositionally biased region" description="Polar residues" evidence="9">
    <location>
        <begin position="47"/>
        <end position="61"/>
    </location>
</feature>
<keyword evidence="5" id="KW-0418">Kinase</keyword>
<evidence type="ECO:0000256" key="5">
    <source>
        <dbReference type="ARBA" id="ARBA00022777"/>
    </source>
</evidence>
<keyword evidence="3" id="KW-0808">Transferase</keyword>
<feature type="transmembrane region" description="Helical" evidence="10">
    <location>
        <begin position="94"/>
        <end position="112"/>
    </location>
</feature>
<feature type="region of interest" description="Disordered" evidence="9">
    <location>
        <begin position="1273"/>
        <end position="1294"/>
    </location>
</feature>
<dbReference type="PROSITE" id="PS50109">
    <property type="entry name" value="HIS_KIN"/>
    <property type="match status" value="1"/>
</dbReference>
<evidence type="ECO:0000256" key="7">
    <source>
        <dbReference type="ARBA" id="ARBA00023136"/>
    </source>
</evidence>
<dbReference type="GO" id="GO:0004672">
    <property type="term" value="F:protein kinase activity"/>
    <property type="evidence" value="ECO:0007669"/>
    <property type="project" value="UniProtKB-ARBA"/>
</dbReference>
<dbReference type="SUPFAM" id="SSF52172">
    <property type="entry name" value="CheY-like"/>
    <property type="match status" value="1"/>
</dbReference>
<evidence type="ECO:0000256" key="8">
    <source>
        <dbReference type="PROSITE-ProRule" id="PRU00169"/>
    </source>
</evidence>
<feature type="domain" description="Histidine kinase" evidence="11">
    <location>
        <begin position="815"/>
        <end position="953"/>
    </location>
</feature>
<gene>
    <name evidence="13" type="ORF">PhCBS80983_g01903</name>
</gene>
<dbReference type="Proteomes" id="UP000318582">
    <property type="component" value="Unassembled WGS sequence"/>
</dbReference>
<dbReference type="InterPro" id="IPR001789">
    <property type="entry name" value="Sig_transdc_resp-reg_receiver"/>
</dbReference>
<evidence type="ECO:0000313" key="14">
    <source>
        <dbReference type="Proteomes" id="UP000318582"/>
    </source>
</evidence>
<evidence type="ECO:0000256" key="2">
    <source>
        <dbReference type="ARBA" id="ARBA00022553"/>
    </source>
</evidence>
<dbReference type="Gene3D" id="3.30.450.20">
    <property type="entry name" value="PAS domain"/>
    <property type="match status" value="1"/>
</dbReference>
<dbReference type="Pfam" id="PF00072">
    <property type="entry name" value="Response_reg"/>
    <property type="match status" value="1"/>
</dbReference>
<evidence type="ECO:0000256" key="1">
    <source>
        <dbReference type="ARBA" id="ARBA00004127"/>
    </source>
</evidence>
<evidence type="ECO:0000313" key="13">
    <source>
        <dbReference type="EMBL" id="TPX60242.1"/>
    </source>
</evidence>
<evidence type="ECO:0000256" key="9">
    <source>
        <dbReference type="SAM" id="MobiDB-lite"/>
    </source>
</evidence>
<dbReference type="InterPro" id="IPR011006">
    <property type="entry name" value="CheY-like_superfamily"/>
</dbReference>
<sequence length="1294" mass="142007">MPSLRGGPTSRRGSHGQAEGLSQVALTSRSNRSMMSTPTLHVLPSEPSATGETMSRGSTLSRNKHRRIKESASSCIHGVEKSLTSSNGFANASLLVWLLIGVALAVPVLLILKSSTADVARQPVDSDCKSTVAGMTSLLKLPISQIKSYEWLFQTGFNMSQTAFGNFEESLLQQSALIPWVSYAPYVTNAQREAWEAATGHQIVQNQALGVQQPAWTKDSFAPAARGTADSYFPLLFVSNDTPWLSGFDVLSDPAAQLVVFDAIHTGQLSIGPKMEMEVAGGGTQDVHRFVLPYFGLDGAPSIEGVFHGVLVARPLLEEVVTATTQNVSIGIRIIDSSAGNAVIYSFPPDSVPDGRTVGYYAIPFADRQWIMHCWGHSKTIAAPWVTFAFIILFCIAAALLTRTCILRTQGQRRKKETNVINNPRMSERQVDWMRTNAFSILNAIRDPLLIIDREGYVIDGNDDALLLTKYRVEDLIFGIHISKMFPGIMGSTSKDKMKDKHPVKVSHPPGPWTSSCPLPSLDGSPGAGQKEGNVVIDVDSTYLDLQETGTARDPSINTQDDKLLPGMQEVTLKTKDGRDLLVEANFSPYIDCQDQKEKIQMVLFRDVSLWKSLIKDTVEAKELAEASRNEISDYLSFVCHELRSLSSLLTQSISALDSGLRSGIASPTSPSALSPLSPASSEAPVPQVHAAYQEAIEHLASISDSTRTMKNILNDTRVLSKVENRTVEFEKTNIDLRQLLQRIHRAQATYRDSWWMASTESLKSSQLPEVEFKLVIKGLSDPSPMLDSEQKLVGLGMSDVSPDMPSKEWFPPIVKTDSARLTQVLTNIVTNAFEHTVKGSVTLRAIVENVRLYDPCNSPSATERRRQMKDSKPTKQVLIRFEVEDTGRGIAKAVMPKLFRMYSQNSVDRALGSTGLSLNVIYALLSLMGSELQAFSTVGQGTTVWFSLWFDLPDEYKLDEQESDAEFKGWSVGSQFITDVFLGRRESIYQPVGKKEKERNEKRISRHASSTSNAELQPSTSGDFCSGNTSASPSSDRRSPSTIDAMVGRNSPEILRAHSTSPLGGESSRDLSRAATVSTKPSISRIHSGDGSLAHLTGGPSRANTLTADLRRGSQSGERKGKVARKTPNPAVRRLGTHPLRDRPIRVLVVEDNEVLLKIAGTTLARAGFEVKQAINGDQAIQRVVEMGEKYFDVVLMDLLMPVMDGFQATEEIRRRGWTMPVIALTAKTLESDRLRCFKIGFNYFMTKPFQLGDIATVIRFMVGAEAEQKAQAATDGASTNQPTYGGPWSKFT</sequence>
<dbReference type="PROSITE" id="PS50110">
    <property type="entry name" value="RESPONSE_REGULATORY"/>
    <property type="match status" value="1"/>
</dbReference>
<dbReference type="EMBL" id="QEAQ01000017">
    <property type="protein sequence ID" value="TPX60242.1"/>
    <property type="molecule type" value="Genomic_DNA"/>
</dbReference>
<dbReference type="SMART" id="SM00448">
    <property type="entry name" value="REC"/>
    <property type="match status" value="1"/>
</dbReference>
<feature type="region of interest" description="Disordered" evidence="9">
    <location>
        <begin position="1"/>
        <end position="67"/>
    </location>
</feature>
<dbReference type="PANTHER" id="PTHR43719:SF28">
    <property type="entry name" value="PEROXIDE STRESS-ACTIVATED HISTIDINE KINASE MAK1-RELATED"/>
    <property type="match status" value="1"/>
</dbReference>
<organism evidence="13 14">
    <name type="scientific">Powellomyces hirtus</name>
    <dbReference type="NCBI Taxonomy" id="109895"/>
    <lineage>
        <taxon>Eukaryota</taxon>
        <taxon>Fungi</taxon>
        <taxon>Fungi incertae sedis</taxon>
        <taxon>Chytridiomycota</taxon>
        <taxon>Chytridiomycota incertae sedis</taxon>
        <taxon>Chytridiomycetes</taxon>
        <taxon>Spizellomycetales</taxon>
        <taxon>Powellomycetaceae</taxon>
        <taxon>Powellomyces</taxon>
    </lineage>
</organism>
<name>A0A507E8L5_9FUNG</name>
<dbReference type="InterPro" id="IPR050956">
    <property type="entry name" value="2C_system_His_kinase"/>
</dbReference>
<evidence type="ECO:0000256" key="4">
    <source>
        <dbReference type="ARBA" id="ARBA00022692"/>
    </source>
</evidence>
<dbReference type="InterPro" id="IPR036890">
    <property type="entry name" value="HATPase_C_sf"/>
</dbReference>
<dbReference type="SMART" id="SM00387">
    <property type="entry name" value="HATPase_c"/>
    <property type="match status" value="1"/>
</dbReference>
<dbReference type="InterPro" id="IPR006189">
    <property type="entry name" value="CHASE_dom"/>
</dbReference>
<evidence type="ECO:0000259" key="12">
    <source>
        <dbReference type="PROSITE" id="PS50110"/>
    </source>
</evidence>
<keyword evidence="6 10" id="KW-1133">Transmembrane helix</keyword>
<feature type="compositionally biased region" description="Basic and acidic residues" evidence="9">
    <location>
        <begin position="1110"/>
        <end position="1122"/>
    </location>
</feature>
<keyword evidence="2 8" id="KW-0597">Phosphoprotein</keyword>
<feature type="modified residue" description="4-aspartylphosphate" evidence="8">
    <location>
        <position position="1199"/>
    </location>
</feature>
<feature type="region of interest" description="Disordered" evidence="9">
    <location>
        <begin position="493"/>
        <end position="515"/>
    </location>
</feature>
<dbReference type="InterPro" id="IPR003594">
    <property type="entry name" value="HATPase_dom"/>
</dbReference>
<dbReference type="InterPro" id="IPR042240">
    <property type="entry name" value="CHASE_sf"/>
</dbReference>
<feature type="compositionally biased region" description="Basic and acidic residues" evidence="9">
    <location>
        <begin position="993"/>
        <end position="1004"/>
    </location>
</feature>
<evidence type="ECO:0000259" key="11">
    <source>
        <dbReference type="PROSITE" id="PS50109"/>
    </source>
</evidence>
<dbReference type="Gene3D" id="3.30.565.10">
    <property type="entry name" value="Histidine kinase-like ATPase, C-terminal domain"/>
    <property type="match status" value="1"/>
</dbReference>
<dbReference type="SUPFAM" id="SSF55874">
    <property type="entry name" value="ATPase domain of HSP90 chaperone/DNA topoisomerase II/histidine kinase"/>
    <property type="match status" value="1"/>
</dbReference>
<keyword evidence="7 10" id="KW-0472">Membrane</keyword>
<feature type="compositionally biased region" description="Polar residues" evidence="9">
    <location>
        <begin position="24"/>
        <end position="39"/>
    </location>
</feature>
<evidence type="ECO:0000256" key="10">
    <source>
        <dbReference type="SAM" id="Phobius"/>
    </source>
</evidence>
<comment type="subcellular location">
    <subcellularLocation>
        <location evidence="1">Endomembrane system</location>
        <topology evidence="1">Multi-pass membrane protein</topology>
    </subcellularLocation>
</comment>
<dbReference type="Gene3D" id="3.40.50.2300">
    <property type="match status" value="1"/>
</dbReference>
<feature type="compositionally biased region" description="Basic and acidic residues" evidence="9">
    <location>
        <begin position="494"/>
        <end position="503"/>
    </location>
</feature>
<feature type="transmembrane region" description="Helical" evidence="10">
    <location>
        <begin position="381"/>
        <end position="401"/>
    </location>
</feature>
<feature type="region of interest" description="Disordered" evidence="9">
    <location>
        <begin position="993"/>
        <end position="1137"/>
    </location>
</feature>
<dbReference type="Pfam" id="PF03924">
    <property type="entry name" value="CHASE"/>
    <property type="match status" value="1"/>
</dbReference>
<dbReference type="GO" id="GO:0012505">
    <property type="term" value="C:endomembrane system"/>
    <property type="evidence" value="ECO:0007669"/>
    <property type="project" value="UniProtKB-SubCell"/>
</dbReference>
<evidence type="ECO:0000256" key="6">
    <source>
        <dbReference type="ARBA" id="ARBA00022989"/>
    </source>
</evidence>
<accession>A0A507E8L5</accession>